<dbReference type="InterPro" id="IPR019783">
    <property type="entry name" value="SDO1/SBDS_N"/>
</dbReference>
<proteinExistence type="predicted"/>
<feature type="domain" description="Ribosome maturation protein SDO1/SBDS N-terminal" evidence="2">
    <location>
        <begin position="32"/>
        <end position="113"/>
    </location>
</feature>
<reference evidence="3" key="1">
    <citation type="journal article" date="2022" name="bioRxiv">
        <title>Genomics of Preaxostyla Flagellates Illuminates Evolutionary Transitions and the Path Towards Mitochondrial Loss.</title>
        <authorList>
            <person name="Novak L.V.F."/>
            <person name="Treitli S.C."/>
            <person name="Pyrih J."/>
            <person name="Halakuc P."/>
            <person name="Pipaliya S.V."/>
            <person name="Vacek V."/>
            <person name="Brzon O."/>
            <person name="Soukal P."/>
            <person name="Eme L."/>
            <person name="Dacks J.B."/>
            <person name="Karnkowska A."/>
            <person name="Elias M."/>
            <person name="Hampl V."/>
        </authorList>
    </citation>
    <scope>NUCLEOTIDE SEQUENCE</scope>
    <source>
        <strain evidence="3">RCP-MX</strain>
    </source>
</reference>
<gene>
    <name evidence="3" type="ORF">PAPYR_3597</name>
</gene>
<name>A0ABQ8UN37_9EUKA</name>
<evidence type="ECO:0000313" key="4">
    <source>
        <dbReference type="Proteomes" id="UP001141327"/>
    </source>
</evidence>
<feature type="compositionally biased region" description="Basic and acidic residues" evidence="1">
    <location>
        <begin position="7"/>
        <end position="17"/>
    </location>
</feature>
<dbReference type="SUPFAM" id="SSF89895">
    <property type="entry name" value="FYSH domain"/>
    <property type="match status" value="1"/>
</dbReference>
<evidence type="ECO:0000259" key="2">
    <source>
        <dbReference type="Pfam" id="PF01172"/>
    </source>
</evidence>
<dbReference type="EMBL" id="JAPMOS010000014">
    <property type="protein sequence ID" value="KAJ4460208.1"/>
    <property type="molecule type" value="Genomic_DNA"/>
</dbReference>
<organism evidence="3 4">
    <name type="scientific">Paratrimastix pyriformis</name>
    <dbReference type="NCBI Taxonomy" id="342808"/>
    <lineage>
        <taxon>Eukaryota</taxon>
        <taxon>Metamonada</taxon>
        <taxon>Preaxostyla</taxon>
        <taxon>Paratrimastigidae</taxon>
        <taxon>Paratrimastix</taxon>
    </lineage>
</organism>
<dbReference type="Proteomes" id="UP001141327">
    <property type="component" value="Unassembled WGS sequence"/>
</dbReference>
<accession>A0ABQ8UN37</accession>
<feature type="region of interest" description="Disordered" evidence="1">
    <location>
        <begin position="1"/>
        <end position="21"/>
    </location>
</feature>
<comment type="caution">
    <text evidence="3">The sequence shown here is derived from an EMBL/GenBank/DDBJ whole genome shotgun (WGS) entry which is preliminary data.</text>
</comment>
<dbReference type="Gene3D" id="3.30.1250.10">
    <property type="entry name" value="Ribosome maturation protein SBDS, N-terminal domain"/>
    <property type="match status" value="1"/>
</dbReference>
<evidence type="ECO:0000256" key="1">
    <source>
        <dbReference type="SAM" id="MobiDB-lite"/>
    </source>
</evidence>
<protein>
    <recommendedName>
        <fullName evidence="2">Ribosome maturation protein SDO1/SBDS N-terminal domain-containing protein</fullName>
    </recommendedName>
</protein>
<keyword evidence="4" id="KW-1185">Reference proteome</keyword>
<evidence type="ECO:0000313" key="3">
    <source>
        <dbReference type="EMBL" id="KAJ4460208.1"/>
    </source>
</evidence>
<dbReference type="Pfam" id="PF01172">
    <property type="entry name" value="SBDS_N"/>
    <property type="match status" value="1"/>
</dbReference>
<dbReference type="InterPro" id="IPR036786">
    <property type="entry name" value="Ribosome_mat_SBDS_N_sf"/>
</dbReference>
<sequence>MSNFRMVETKAKEEKGERHKHQFGKRFDVPAQVVTLHIGHDRYQVLVNAGDALRYRRGEVRLEDALVSDTIYDDANNGYRAGNLENVFETRNHRERLERILREGEIQLTSAEKKDIEPKTLAKRLVEHARRMRREMKEGDKIFRGHAPTTLGGTLPNPSVIKRRKSLSIGVKESKGFLER</sequence>